<evidence type="ECO:0000313" key="2">
    <source>
        <dbReference type="Proteomes" id="UP000238375"/>
    </source>
</evidence>
<name>A0A2T0TNB5_9BACT</name>
<comment type="caution">
    <text evidence="1">The sequence shown here is derived from an EMBL/GenBank/DDBJ whole genome shotgun (WGS) entry which is preliminary data.</text>
</comment>
<sequence>MIYEKPLNPADYSVDLELKADGIRAIEKAGHSLEQAIATFAVREAKRIDVVIEPAEFIAAYKDAEFDFVTRVATFEVLGLKFRIKIESRDEIPVTETRVYNLARF</sequence>
<dbReference type="AlphaFoldDB" id="A0A2T0TNB5"/>
<reference evidence="1 2" key="1">
    <citation type="submission" date="2018-03" db="EMBL/GenBank/DDBJ databases">
        <title>Genomic Encyclopedia of Archaeal and Bacterial Type Strains, Phase II (KMG-II): from individual species to whole genera.</title>
        <authorList>
            <person name="Goeker M."/>
        </authorList>
    </citation>
    <scope>NUCLEOTIDE SEQUENCE [LARGE SCALE GENOMIC DNA]</scope>
    <source>
        <strain evidence="1 2">DSM 28354</strain>
    </source>
</reference>
<proteinExistence type="predicted"/>
<dbReference type="Proteomes" id="UP000238375">
    <property type="component" value="Unassembled WGS sequence"/>
</dbReference>
<organism evidence="1 2">
    <name type="scientific">Spirosoma oryzae</name>
    <dbReference type="NCBI Taxonomy" id="1469603"/>
    <lineage>
        <taxon>Bacteria</taxon>
        <taxon>Pseudomonadati</taxon>
        <taxon>Bacteroidota</taxon>
        <taxon>Cytophagia</taxon>
        <taxon>Cytophagales</taxon>
        <taxon>Cytophagaceae</taxon>
        <taxon>Spirosoma</taxon>
    </lineage>
</organism>
<evidence type="ECO:0000313" key="1">
    <source>
        <dbReference type="EMBL" id="PRY47147.1"/>
    </source>
</evidence>
<gene>
    <name evidence="1" type="ORF">CLV58_101213</name>
</gene>
<keyword evidence="2" id="KW-1185">Reference proteome</keyword>
<accession>A0A2T0TNB5</accession>
<protein>
    <submittedName>
        <fullName evidence="1">Uncharacterized protein</fullName>
    </submittedName>
</protein>
<dbReference type="RefSeq" id="WP_106135900.1">
    <property type="nucleotide sequence ID" value="NZ_PVTE01000001.1"/>
</dbReference>
<dbReference type="EMBL" id="PVTE01000001">
    <property type="protein sequence ID" value="PRY47147.1"/>
    <property type="molecule type" value="Genomic_DNA"/>
</dbReference>